<dbReference type="InParanoid" id="A0A2T2ZV79"/>
<keyword evidence="2" id="KW-1185">Reference proteome</keyword>
<dbReference type="Proteomes" id="UP000241462">
    <property type="component" value="Unassembled WGS sequence"/>
</dbReference>
<dbReference type="EMBL" id="KZ678646">
    <property type="protein sequence ID" value="PSR77665.1"/>
    <property type="molecule type" value="Genomic_DNA"/>
</dbReference>
<evidence type="ECO:0000313" key="2">
    <source>
        <dbReference type="Proteomes" id="UP000241462"/>
    </source>
</evidence>
<sequence length="214" mass="24602">MLKLISRRQTHYTSPKILLEKIPILQKDEPLTEDVPHRRQEGTSIKVNRRHRIKTPGMWTRLLCISSVACFLRPICRRPLHHAFSCKRAAYRANRVVGSATGSHRPAQCAGTEHKHGEEAGRYVDNLPQEGLVKSIWQPRFVESKKTTTISAAQGIWDCHSYLANRVTLSHHNDLPDETPFLSKRGQEDMVSSAWRRKLWLRKKKLVIEVLSTS</sequence>
<protein>
    <submittedName>
        <fullName evidence="1">Uncharacterized protein</fullName>
    </submittedName>
</protein>
<accession>A0A2T2ZV79</accession>
<reference evidence="1 2" key="1">
    <citation type="journal article" date="2018" name="Mycol. Prog.">
        <title>Coniella lustricola, a new species from submerged detritus.</title>
        <authorList>
            <person name="Raudabaugh D.B."/>
            <person name="Iturriaga T."/>
            <person name="Carver A."/>
            <person name="Mondo S."/>
            <person name="Pangilinan J."/>
            <person name="Lipzen A."/>
            <person name="He G."/>
            <person name="Amirebrahimi M."/>
            <person name="Grigoriev I.V."/>
            <person name="Miller A.N."/>
        </authorList>
    </citation>
    <scope>NUCLEOTIDE SEQUENCE [LARGE SCALE GENOMIC DNA]</scope>
    <source>
        <strain evidence="1 2">B22-T-1</strain>
    </source>
</reference>
<dbReference type="AlphaFoldDB" id="A0A2T2ZV79"/>
<organism evidence="1 2">
    <name type="scientific">Coniella lustricola</name>
    <dbReference type="NCBI Taxonomy" id="2025994"/>
    <lineage>
        <taxon>Eukaryota</taxon>
        <taxon>Fungi</taxon>
        <taxon>Dikarya</taxon>
        <taxon>Ascomycota</taxon>
        <taxon>Pezizomycotina</taxon>
        <taxon>Sordariomycetes</taxon>
        <taxon>Sordariomycetidae</taxon>
        <taxon>Diaporthales</taxon>
        <taxon>Schizoparmaceae</taxon>
        <taxon>Coniella</taxon>
    </lineage>
</organism>
<evidence type="ECO:0000313" key="1">
    <source>
        <dbReference type="EMBL" id="PSR77665.1"/>
    </source>
</evidence>
<name>A0A2T2ZV79_9PEZI</name>
<proteinExistence type="predicted"/>
<gene>
    <name evidence="1" type="ORF">BD289DRAFT_142424</name>
</gene>